<feature type="region of interest" description="Disordered" evidence="6">
    <location>
        <begin position="28"/>
        <end position="53"/>
    </location>
</feature>
<dbReference type="EMBL" id="CP093345">
    <property type="protein sequence ID" value="WOG95099.1"/>
    <property type="molecule type" value="Genomic_DNA"/>
</dbReference>
<evidence type="ECO:0000313" key="8">
    <source>
        <dbReference type="EMBL" id="WOG95099.1"/>
    </source>
</evidence>
<proteinExistence type="predicted"/>
<dbReference type="CDD" id="cd14702">
    <property type="entry name" value="bZIP_plant_GBF1"/>
    <property type="match status" value="1"/>
</dbReference>
<reference evidence="8" key="2">
    <citation type="submission" date="2022-03" db="EMBL/GenBank/DDBJ databases">
        <title>Draft title - Genomic analysis of global carrot germplasm unveils the trajectory of domestication and the origin of high carotenoid orange carrot.</title>
        <authorList>
            <person name="Iorizzo M."/>
            <person name="Ellison S."/>
            <person name="Senalik D."/>
            <person name="Macko-Podgorni A."/>
            <person name="Grzebelus D."/>
            <person name="Bostan H."/>
            <person name="Rolling W."/>
            <person name="Curaba J."/>
            <person name="Simon P."/>
        </authorList>
    </citation>
    <scope>NUCLEOTIDE SEQUENCE</scope>
    <source>
        <tissue evidence="8">Leaf</tissue>
    </source>
</reference>
<dbReference type="GO" id="GO:0000976">
    <property type="term" value="F:transcription cis-regulatory region binding"/>
    <property type="evidence" value="ECO:0007669"/>
    <property type="project" value="TreeGrafter"/>
</dbReference>
<comment type="subcellular location">
    <subcellularLocation>
        <location evidence="1">Nucleus</location>
    </subcellularLocation>
</comment>
<feature type="domain" description="BZIP" evidence="7">
    <location>
        <begin position="31"/>
        <end position="82"/>
    </location>
</feature>
<dbReference type="KEGG" id="dcr:108212990"/>
<protein>
    <recommendedName>
        <fullName evidence="7">BZIP domain-containing protein</fullName>
    </recommendedName>
</protein>
<dbReference type="InterPro" id="IPR046347">
    <property type="entry name" value="bZIP_sf"/>
</dbReference>
<evidence type="ECO:0000259" key="7">
    <source>
        <dbReference type="PROSITE" id="PS50217"/>
    </source>
</evidence>
<evidence type="ECO:0000256" key="6">
    <source>
        <dbReference type="SAM" id="MobiDB-lite"/>
    </source>
</evidence>
<accession>A0AAF1AU64</accession>
<keyword evidence="3" id="KW-0238">DNA-binding</keyword>
<evidence type="ECO:0000313" key="9">
    <source>
        <dbReference type="Proteomes" id="UP000077755"/>
    </source>
</evidence>
<dbReference type="FunFam" id="1.20.5.170:FF:000020">
    <property type="entry name" value="BZIP transcription factor"/>
    <property type="match status" value="1"/>
</dbReference>
<keyword evidence="5" id="KW-0539">Nucleus</keyword>
<evidence type="ECO:0000256" key="4">
    <source>
        <dbReference type="ARBA" id="ARBA00023163"/>
    </source>
</evidence>
<reference evidence="8" key="1">
    <citation type="journal article" date="2016" name="Nat. Genet.">
        <title>A high-quality carrot genome assembly provides new insights into carotenoid accumulation and asterid genome evolution.</title>
        <authorList>
            <person name="Iorizzo M."/>
            <person name="Ellison S."/>
            <person name="Senalik D."/>
            <person name="Zeng P."/>
            <person name="Satapoomin P."/>
            <person name="Huang J."/>
            <person name="Bowman M."/>
            <person name="Iovene M."/>
            <person name="Sanseverino W."/>
            <person name="Cavagnaro P."/>
            <person name="Yildiz M."/>
            <person name="Macko-Podgorni A."/>
            <person name="Moranska E."/>
            <person name="Grzebelus E."/>
            <person name="Grzebelus D."/>
            <person name="Ashrafi H."/>
            <person name="Zheng Z."/>
            <person name="Cheng S."/>
            <person name="Spooner D."/>
            <person name="Van Deynze A."/>
            <person name="Simon P."/>
        </authorList>
    </citation>
    <scope>NUCLEOTIDE SEQUENCE</scope>
    <source>
        <tissue evidence="8">Leaf</tissue>
    </source>
</reference>
<organism evidence="8 9">
    <name type="scientific">Daucus carota subsp. sativus</name>
    <name type="common">Carrot</name>
    <dbReference type="NCBI Taxonomy" id="79200"/>
    <lineage>
        <taxon>Eukaryota</taxon>
        <taxon>Viridiplantae</taxon>
        <taxon>Streptophyta</taxon>
        <taxon>Embryophyta</taxon>
        <taxon>Tracheophyta</taxon>
        <taxon>Spermatophyta</taxon>
        <taxon>Magnoliopsida</taxon>
        <taxon>eudicotyledons</taxon>
        <taxon>Gunneridae</taxon>
        <taxon>Pentapetalae</taxon>
        <taxon>asterids</taxon>
        <taxon>campanulids</taxon>
        <taxon>Apiales</taxon>
        <taxon>Apiaceae</taxon>
        <taxon>Apioideae</taxon>
        <taxon>Scandiceae</taxon>
        <taxon>Daucinae</taxon>
        <taxon>Daucus</taxon>
        <taxon>Daucus sect. Daucus</taxon>
    </lineage>
</organism>
<dbReference type="GO" id="GO:0003700">
    <property type="term" value="F:DNA-binding transcription factor activity"/>
    <property type="evidence" value="ECO:0007669"/>
    <property type="project" value="InterPro"/>
</dbReference>
<evidence type="ECO:0000256" key="1">
    <source>
        <dbReference type="ARBA" id="ARBA00004123"/>
    </source>
</evidence>
<dbReference type="PANTHER" id="PTHR45764:SF34">
    <property type="entry name" value="BZIP TRANSCRIPTION FACTOR 53"/>
    <property type="match status" value="1"/>
</dbReference>
<keyword evidence="9" id="KW-1185">Reference proteome</keyword>
<keyword evidence="2" id="KW-0805">Transcription regulation</keyword>
<dbReference type="PROSITE" id="PS50217">
    <property type="entry name" value="BZIP"/>
    <property type="match status" value="1"/>
</dbReference>
<dbReference type="PANTHER" id="PTHR45764">
    <property type="entry name" value="BZIP TRANSCRIPTION FACTOR 44"/>
    <property type="match status" value="1"/>
</dbReference>
<dbReference type="GO" id="GO:0045893">
    <property type="term" value="P:positive regulation of DNA-templated transcription"/>
    <property type="evidence" value="ECO:0007669"/>
    <property type="project" value="TreeGrafter"/>
</dbReference>
<dbReference type="InterPro" id="IPR004827">
    <property type="entry name" value="bZIP"/>
</dbReference>
<gene>
    <name evidence="8" type="ORF">DCAR_0314401</name>
</gene>
<dbReference type="GO" id="GO:0046982">
    <property type="term" value="F:protein heterodimerization activity"/>
    <property type="evidence" value="ECO:0007669"/>
    <property type="project" value="UniProtKB-ARBA"/>
</dbReference>
<dbReference type="AlphaFoldDB" id="A0AAF1AU64"/>
<dbReference type="InterPro" id="IPR045314">
    <property type="entry name" value="bZIP_plant_GBF1"/>
</dbReference>
<sequence>MTPQRQNGSGSDKFDACNRMRLLISDDDDFDENKRKRMQSNREAARRSRMKKQQHVHELITEIGQLQNQCKVIMSKINQVTNMFLGVVSENNASRAQLSDMTKRFHLLKSVVQFVEEAEDLGIDVSDVLMESPKFPCPKQQVPTSANMFDC</sequence>
<dbReference type="PROSITE" id="PS00036">
    <property type="entry name" value="BZIP_BASIC"/>
    <property type="match status" value="1"/>
</dbReference>
<dbReference type="Proteomes" id="UP000077755">
    <property type="component" value="Chromosome 3"/>
</dbReference>
<evidence type="ECO:0000256" key="2">
    <source>
        <dbReference type="ARBA" id="ARBA00023015"/>
    </source>
</evidence>
<dbReference type="Gene3D" id="1.20.5.170">
    <property type="match status" value="1"/>
</dbReference>
<dbReference type="Pfam" id="PF00170">
    <property type="entry name" value="bZIP_1"/>
    <property type="match status" value="1"/>
</dbReference>
<dbReference type="GO" id="GO:0005634">
    <property type="term" value="C:nucleus"/>
    <property type="evidence" value="ECO:0007669"/>
    <property type="project" value="UniProtKB-SubCell"/>
</dbReference>
<name>A0AAF1AU64_DAUCS</name>
<dbReference type="SMART" id="SM00338">
    <property type="entry name" value="BRLZ"/>
    <property type="match status" value="1"/>
</dbReference>
<evidence type="ECO:0000256" key="5">
    <source>
        <dbReference type="ARBA" id="ARBA00023242"/>
    </source>
</evidence>
<dbReference type="SUPFAM" id="SSF57959">
    <property type="entry name" value="Leucine zipper domain"/>
    <property type="match status" value="1"/>
</dbReference>
<evidence type="ECO:0000256" key="3">
    <source>
        <dbReference type="ARBA" id="ARBA00023125"/>
    </source>
</evidence>
<keyword evidence="4" id="KW-0804">Transcription</keyword>